<evidence type="ECO:0000313" key="5">
    <source>
        <dbReference type="EMBL" id="CAD7202237.1"/>
    </source>
</evidence>
<dbReference type="AlphaFoldDB" id="A0A7R8ZA89"/>
<proteinExistence type="inferred from homology"/>
<dbReference type="PANTHER" id="PTHR43615:SF1">
    <property type="entry name" value="PPDK_N DOMAIN-CONTAINING PROTEIN"/>
    <property type="match status" value="1"/>
</dbReference>
<dbReference type="SUPFAM" id="SSF56059">
    <property type="entry name" value="Glutathione synthetase ATP-binding domain-like"/>
    <property type="match status" value="1"/>
</dbReference>
<protein>
    <recommendedName>
        <fullName evidence="4">Pyruvate phosphate dikinase AMP/ATP-binding domain-containing protein</fullName>
    </recommendedName>
</protein>
<comment type="similarity">
    <text evidence="1">Belongs to the PEP-utilizing enzyme family.</text>
</comment>
<feature type="chain" id="PRO_5031476452" description="Pyruvate phosphate dikinase AMP/ATP-binding domain-containing protein" evidence="3">
    <location>
        <begin position="22"/>
        <end position="213"/>
    </location>
</feature>
<dbReference type="PANTHER" id="PTHR43615">
    <property type="entry name" value="PHOSPHOENOLPYRUVATE SYNTHASE-RELATED"/>
    <property type="match status" value="1"/>
</dbReference>
<evidence type="ECO:0000256" key="2">
    <source>
        <dbReference type="SAM" id="MobiDB-lite"/>
    </source>
</evidence>
<keyword evidence="3" id="KW-0732">Signal</keyword>
<feature type="region of interest" description="Disordered" evidence="2">
    <location>
        <begin position="165"/>
        <end position="192"/>
    </location>
</feature>
<evidence type="ECO:0000256" key="1">
    <source>
        <dbReference type="ARBA" id="ARBA00007837"/>
    </source>
</evidence>
<dbReference type="InterPro" id="IPR002192">
    <property type="entry name" value="PPDK_AMP/ATP-bd"/>
</dbReference>
<dbReference type="GO" id="GO:0005524">
    <property type="term" value="F:ATP binding"/>
    <property type="evidence" value="ECO:0007669"/>
    <property type="project" value="InterPro"/>
</dbReference>
<accession>A0A7R8ZA89</accession>
<dbReference type="InterPro" id="IPR051549">
    <property type="entry name" value="PEP_Utilizing_Enz"/>
</dbReference>
<dbReference type="Gene3D" id="3.30.1490.20">
    <property type="entry name" value="ATP-grasp fold, A domain"/>
    <property type="match status" value="1"/>
</dbReference>
<gene>
    <name evidence="5" type="ORF">TDIB3V08_LOCUS8422</name>
</gene>
<evidence type="ECO:0000259" key="4">
    <source>
        <dbReference type="Pfam" id="PF01326"/>
    </source>
</evidence>
<dbReference type="EMBL" id="OA569136">
    <property type="protein sequence ID" value="CAD7202237.1"/>
    <property type="molecule type" value="Genomic_DNA"/>
</dbReference>
<feature type="domain" description="Pyruvate phosphate dikinase AMP/ATP-binding" evidence="4">
    <location>
        <begin position="15"/>
        <end position="88"/>
    </location>
</feature>
<organism evidence="5">
    <name type="scientific">Timema douglasi</name>
    <name type="common">Walking stick</name>
    <dbReference type="NCBI Taxonomy" id="61478"/>
    <lineage>
        <taxon>Eukaryota</taxon>
        <taxon>Metazoa</taxon>
        <taxon>Ecdysozoa</taxon>
        <taxon>Arthropoda</taxon>
        <taxon>Hexapoda</taxon>
        <taxon>Insecta</taxon>
        <taxon>Pterygota</taxon>
        <taxon>Neoptera</taxon>
        <taxon>Polyneoptera</taxon>
        <taxon>Phasmatodea</taxon>
        <taxon>Timematodea</taxon>
        <taxon>Timematoidea</taxon>
        <taxon>Timematidae</taxon>
        <taxon>Timema</taxon>
    </lineage>
</organism>
<feature type="signal peptide" evidence="3">
    <location>
        <begin position="1"/>
        <end position="21"/>
    </location>
</feature>
<reference evidence="5" key="1">
    <citation type="submission" date="2020-11" db="EMBL/GenBank/DDBJ databases">
        <authorList>
            <person name="Tran Van P."/>
        </authorList>
    </citation>
    <scope>NUCLEOTIDE SEQUENCE</scope>
</reference>
<dbReference type="Pfam" id="PF01326">
    <property type="entry name" value="PPDK_N"/>
    <property type="match status" value="1"/>
</dbReference>
<name>A0A7R8ZA89_TIMDO</name>
<evidence type="ECO:0000256" key="3">
    <source>
        <dbReference type="SAM" id="SignalP"/>
    </source>
</evidence>
<dbReference type="GO" id="GO:0016301">
    <property type="term" value="F:kinase activity"/>
    <property type="evidence" value="ECO:0007669"/>
    <property type="project" value="InterPro"/>
</dbReference>
<dbReference type="InterPro" id="IPR013815">
    <property type="entry name" value="ATP_grasp_subdomain_1"/>
</dbReference>
<sequence>MKTVSLFGLTPVCATVKAALATLLGTLDTSTSFAVRSSAVGEDSEDLSAAGQNATFLGVHWPEEVLQAVQECWGSLFTFQSVQYRSRSLTRSSLATSHYNQCVLFYILVARSLAPVWPPLITTNNNHNTLTDLARQLKTKKTNEDRKKGVENKIQLNGGVTLRSYSEPASQKGCEAQGTPPGPEGPYDNKSNRRLLRIRHLQNGVFRKQQQKP</sequence>